<dbReference type="EMBL" id="CAAKMV010000129">
    <property type="protein sequence ID" value="VIO57337.1"/>
    <property type="molecule type" value="Genomic_DNA"/>
</dbReference>
<protein>
    <submittedName>
        <fullName evidence="2">Uncharacterized protein</fullName>
    </submittedName>
</protein>
<feature type="region of interest" description="Disordered" evidence="1">
    <location>
        <begin position="1"/>
        <end position="27"/>
    </location>
</feature>
<reference evidence="2" key="1">
    <citation type="submission" date="2019-04" db="EMBL/GenBank/DDBJ databases">
        <authorList>
            <person name="Melise S."/>
            <person name="Noan J."/>
            <person name="Okalmin O."/>
        </authorList>
    </citation>
    <scope>NUCLEOTIDE SEQUENCE</scope>
    <source>
        <strain evidence="2">FN9</strain>
    </source>
</reference>
<evidence type="ECO:0000256" key="1">
    <source>
        <dbReference type="SAM" id="MobiDB-lite"/>
    </source>
</evidence>
<name>A0A4E9E885_GIBZA</name>
<dbReference type="AlphaFoldDB" id="A0A4E9E885"/>
<accession>A0A4E9E885</accession>
<organism evidence="2">
    <name type="scientific">Gibberella zeae</name>
    <name type="common">Wheat head blight fungus</name>
    <name type="synonym">Fusarium graminearum</name>
    <dbReference type="NCBI Taxonomy" id="5518"/>
    <lineage>
        <taxon>Eukaryota</taxon>
        <taxon>Fungi</taxon>
        <taxon>Dikarya</taxon>
        <taxon>Ascomycota</taxon>
        <taxon>Pezizomycotina</taxon>
        <taxon>Sordariomycetes</taxon>
        <taxon>Hypocreomycetidae</taxon>
        <taxon>Hypocreales</taxon>
        <taxon>Nectriaceae</taxon>
        <taxon>Fusarium</taxon>
    </lineage>
</organism>
<evidence type="ECO:0000313" key="2">
    <source>
        <dbReference type="EMBL" id="VIO57337.1"/>
    </source>
</evidence>
<feature type="compositionally biased region" description="Basic and acidic residues" evidence="1">
    <location>
        <begin position="1"/>
        <end position="17"/>
    </location>
</feature>
<gene>
    <name evidence="2" type="ORF">FUG_LOCUS251627</name>
</gene>
<proteinExistence type="predicted"/>
<sequence length="105" mass="11719">MVRPDIEGRMRGERGQEDGADNEESWARGQVGSWWSMDSRELAFVLFEVVGMPTSIGEEEEEIEEGSLATRLITGIEGCDGGVKMEMAITGLRGNKYCGRKKVYR</sequence>